<dbReference type="Pfam" id="PF09822">
    <property type="entry name" value="ABC_transp_aux"/>
    <property type="match status" value="1"/>
</dbReference>
<dbReference type="AlphaFoldDB" id="F4A3D1"/>
<reference evidence="5" key="1">
    <citation type="submission" date="2010-11" db="EMBL/GenBank/DDBJ databases">
        <title>The complete genome of Mahella australiensis DSM 15567.</title>
        <authorList>
            <consortium name="US DOE Joint Genome Institute (JGI-PGF)"/>
            <person name="Lucas S."/>
            <person name="Copeland A."/>
            <person name="Lapidus A."/>
            <person name="Bruce D."/>
            <person name="Goodwin L."/>
            <person name="Pitluck S."/>
            <person name="Kyrpides N."/>
            <person name="Mavromatis K."/>
            <person name="Pagani I."/>
            <person name="Ivanova N."/>
            <person name="Teshima H."/>
            <person name="Brettin T."/>
            <person name="Detter J.C."/>
            <person name="Han C."/>
            <person name="Tapia R."/>
            <person name="Land M."/>
            <person name="Hauser L."/>
            <person name="Markowitz V."/>
            <person name="Cheng J.-F."/>
            <person name="Hugenholtz P."/>
            <person name="Woyke T."/>
            <person name="Wu D."/>
            <person name="Spring S."/>
            <person name="Pukall R."/>
            <person name="Steenblock K."/>
            <person name="Schneider S."/>
            <person name="Klenk H.-P."/>
            <person name="Eisen J.A."/>
        </authorList>
    </citation>
    <scope>NUCLEOTIDE SEQUENCE [LARGE SCALE GENOMIC DNA]</scope>
    <source>
        <strain evidence="5">DSM 15567 / CIP 107919 / 50-1 BON</strain>
    </source>
</reference>
<proteinExistence type="predicted"/>
<sequence length="476" mass="52889">MKLNIAASFRNKKFRYGGYSALITVVVIAILIIVNLVVDQIPWKVDLTKNRYFSLSEQSYKTMDNIKKDVTIYGLYKTGQENLTVKEILNQYANYSDKIKIKFIDPVKNPTFAQKYSQDGTSLSEGSLIVDAGDKYKVIDQYALVNTSYNQYSGQMQADSLAVEQQVTGALIYVTSEKSSVLYALQGHNEEAVPSDLSKQLGNQNFELKELNLVTSDKVPDDAEAILVLSPKKDISAEEDKKLRDYLSKGGRAIFMMDLLNNELPNFQALFNSYGVELERAMVMDGDRSHNAGDPVLLVPSFGAHDIVSPLKSNKLTVIMPATQPIKEVSIKKRSLEIQPLLTTSSNSWAKVNLEFTSSEKEAGDLEGPFNVAVAITDKSSDVNVKDTKIILMGSSAIVNSQITTQFPANIDMVMNSINWLRDQTENISIAPKSLTPDYLNMTSLQVIILAAIVVIVIPLIILGMGLRVWLVRRHL</sequence>
<dbReference type="Pfam" id="PF23357">
    <property type="entry name" value="DUF7088"/>
    <property type="match status" value="1"/>
</dbReference>
<evidence type="ECO:0000259" key="3">
    <source>
        <dbReference type="Pfam" id="PF23357"/>
    </source>
</evidence>
<accession>F4A3D1</accession>
<dbReference type="eggNOG" id="COG3225">
    <property type="taxonomic scope" value="Bacteria"/>
</dbReference>
<dbReference type="EMBL" id="CP002360">
    <property type="protein sequence ID" value="AEE97386.1"/>
    <property type="molecule type" value="Genomic_DNA"/>
</dbReference>
<keyword evidence="5" id="KW-1185">Reference proteome</keyword>
<dbReference type="OrthoDB" id="9766228at2"/>
<evidence type="ECO:0000259" key="2">
    <source>
        <dbReference type="Pfam" id="PF09822"/>
    </source>
</evidence>
<gene>
    <name evidence="4" type="ordered locus">Mahau_2215</name>
</gene>
<reference evidence="4 5" key="2">
    <citation type="journal article" date="2011" name="Stand. Genomic Sci.">
        <title>Complete genome sequence of Mahella australiensis type strain (50-1 BON).</title>
        <authorList>
            <person name="Sikorski J."/>
            <person name="Teshima H."/>
            <person name="Nolan M."/>
            <person name="Lucas S."/>
            <person name="Hammon N."/>
            <person name="Deshpande S."/>
            <person name="Cheng J.F."/>
            <person name="Pitluck S."/>
            <person name="Liolios K."/>
            <person name="Pagani I."/>
            <person name="Ivanova N."/>
            <person name="Huntemann M."/>
            <person name="Mavromatis K."/>
            <person name="Ovchinikova G."/>
            <person name="Pati A."/>
            <person name="Tapia R."/>
            <person name="Han C."/>
            <person name="Goodwin L."/>
            <person name="Chen A."/>
            <person name="Palaniappan K."/>
            <person name="Land M."/>
            <person name="Hauser L."/>
            <person name="Ngatchou-Djao O.D."/>
            <person name="Rohde M."/>
            <person name="Pukall R."/>
            <person name="Spring S."/>
            <person name="Abt B."/>
            <person name="Goker M."/>
            <person name="Detter J.C."/>
            <person name="Woyke T."/>
            <person name="Bristow J."/>
            <person name="Markowitz V."/>
            <person name="Hugenholtz P."/>
            <person name="Eisen J.A."/>
            <person name="Kyrpides N.C."/>
            <person name="Klenk H.P."/>
            <person name="Lapidus A."/>
        </authorList>
    </citation>
    <scope>NUCLEOTIDE SEQUENCE [LARGE SCALE GENOMIC DNA]</scope>
    <source>
        <strain evidence="5">DSM 15567 / CIP 107919 / 50-1 BON</strain>
    </source>
</reference>
<feature type="domain" description="DUF7088" evidence="3">
    <location>
        <begin position="49"/>
        <end position="123"/>
    </location>
</feature>
<evidence type="ECO:0000256" key="1">
    <source>
        <dbReference type="SAM" id="Phobius"/>
    </source>
</evidence>
<dbReference type="HOGENOM" id="CLU_018716_2_0_9"/>
<keyword evidence="1" id="KW-1133">Transmembrane helix</keyword>
<keyword evidence="1" id="KW-0812">Transmembrane</keyword>
<keyword evidence="1" id="KW-0472">Membrane</keyword>
<feature type="transmembrane region" description="Helical" evidence="1">
    <location>
        <begin position="21"/>
        <end position="38"/>
    </location>
</feature>
<name>F4A3D1_MAHA5</name>
<dbReference type="Proteomes" id="UP000008457">
    <property type="component" value="Chromosome"/>
</dbReference>
<dbReference type="RefSeq" id="WP_013781813.1">
    <property type="nucleotide sequence ID" value="NC_015520.1"/>
</dbReference>
<organism evidence="4 5">
    <name type="scientific">Mahella australiensis (strain DSM 15567 / CIP 107919 / 50-1 BON)</name>
    <dbReference type="NCBI Taxonomy" id="697281"/>
    <lineage>
        <taxon>Bacteria</taxon>
        <taxon>Bacillati</taxon>
        <taxon>Bacillota</taxon>
        <taxon>Clostridia</taxon>
        <taxon>Thermoanaerobacterales</taxon>
        <taxon>Thermoanaerobacterales Family IV. Incertae Sedis</taxon>
        <taxon>Mahella</taxon>
    </lineage>
</organism>
<dbReference type="InterPro" id="IPR055396">
    <property type="entry name" value="DUF7088"/>
</dbReference>
<dbReference type="KEGG" id="mas:Mahau_2215"/>
<evidence type="ECO:0000313" key="5">
    <source>
        <dbReference type="Proteomes" id="UP000008457"/>
    </source>
</evidence>
<protein>
    <submittedName>
        <fullName evidence="4">ABC-type uncharacterized transport system</fullName>
    </submittedName>
</protein>
<dbReference type="InterPro" id="IPR019196">
    <property type="entry name" value="ABC_transp_unknown"/>
</dbReference>
<dbReference type="STRING" id="697281.Mahau_2215"/>
<evidence type="ECO:0000313" key="4">
    <source>
        <dbReference type="EMBL" id="AEE97386.1"/>
    </source>
</evidence>
<feature type="transmembrane region" description="Helical" evidence="1">
    <location>
        <begin position="447"/>
        <end position="471"/>
    </location>
</feature>
<feature type="domain" description="ABC-type uncharacterised transport system" evidence="2">
    <location>
        <begin position="186"/>
        <end position="414"/>
    </location>
</feature>